<dbReference type="SUPFAM" id="SSF52833">
    <property type="entry name" value="Thioredoxin-like"/>
    <property type="match status" value="1"/>
</dbReference>
<feature type="disulfide bond" description="Redox-active" evidence="18">
    <location>
        <begin position="128"/>
        <end position="134"/>
    </location>
</feature>
<evidence type="ECO:0000256" key="10">
    <source>
        <dbReference type="ARBA" id="ARBA00022989"/>
    </source>
</evidence>
<evidence type="ECO:0000313" key="20">
    <source>
        <dbReference type="EMBL" id="MEE2023975.1"/>
    </source>
</evidence>
<dbReference type="GO" id="GO:0047134">
    <property type="term" value="F:protein-disulfide reductase [NAD(P)H] activity"/>
    <property type="evidence" value="ECO:0007669"/>
    <property type="project" value="UniProtKB-EC"/>
</dbReference>
<dbReference type="InterPro" id="IPR003834">
    <property type="entry name" value="Cyt_c_assmbl_TM_dom"/>
</dbReference>
<keyword evidence="3 18" id="KW-0813">Transport</keyword>
<protein>
    <recommendedName>
        <fullName evidence="18">Thiol:disulfide interchange protein DsbD</fullName>
        <ecNumber evidence="18">1.8.1.8</ecNumber>
    </recommendedName>
    <alternativeName>
        <fullName evidence="18">Protein-disulfide reductase</fullName>
        <shortName evidence="18">Disulfide reductase</shortName>
    </alternativeName>
</protein>
<dbReference type="SUPFAM" id="SSF74863">
    <property type="entry name" value="Thiol:disulfide interchange protein DsbD, N-terminal domain (DsbD-alpha)"/>
    <property type="match status" value="1"/>
</dbReference>
<comment type="function">
    <text evidence="18">Required to facilitate the formation of correct disulfide bonds in some periplasmic proteins and for the assembly of the periplasmic c-type cytochromes. Acts by transferring electrons from cytoplasmic thioredoxin to the periplasm. This transfer involves a cascade of disulfide bond formation and reduction steps.</text>
</comment>
<evidence type="ECO:0000256" key="18">
    <source>
        <dbReference type="HAMAP-Rule" id="MF_00399"/>
    </source>
</evidence>
<keyword evidence="8 18" id="KW-0201">Cytochrome c-type biogenesis</keyword>
<dbReference type="InterPro" id="IPR028250">
    <property type="entry name" value="DsbDN"/>
</dbReference>
<name>A0ABU7JER2_9GAMM</name>
<evidence type="ECO:0000256" key="3">
    <source>
        <dbReference type="ARBA" id="ARBA00022448"/>
    </source>
</evidence>
<organism evidence="20 21">
    <name type="scientific">Alkalimonas mucilaginosa</name>
    <dbReference type="NCBI Taxonomy" id="3057676"/>
    <lineage>
        <taxon>Bacteria</taxon>
        <taxon>Pseudomonadati</taxon>
        <taxon>Pseudomonadota</taxon>
        <taxon>Gammaproteobacteria</taxon>
        <taxon>Alkalimonas</taxon>
    </lineage>
</organism>
<feature type="transmembrane region" description="Helical" evidence="18">
    <location>
        <begin position="377"/>
        <end position="397"/>
    </location>
</feature>
<evidence type="ECO:0000256" key="16">
    <source>
        <dbReference type="ARBA" id="ARBA00047388"/>
    </source>
</evidence>
<evidence type="ECO:0000256" key="5">
    <source>
        <dbReference type="ARBA" id="ARBA00022519"/>
    </source>
</evidence>
<dbReference type="Gene3D" id="3.40.30.10">
    <property type="entry name" value="Glutaredoxin"/>
    <property type="match status" value="1"/>
</dbReference>
<comment type="similarity">
    <text evidence="2 18">Belongs to the thioredoxin family. DsbD subfamily.</text>
</comment>
<comment type="catalytic activity">
    <reaction evidence="17 18">
        <text>[protein]-dithiol + NADP(+) = [protein]-disulfide + NADPH + H(+)</text>
        <dbReference type="Rhea" id="RHEA:18753"/>
        <dbReference type="Rhea" id="RHEA-COMP:10593"/>
        <dbReference type="Rhea" id="RHEA-COMP:10594"/>
        <dbReference type="ChEBI" id="CHEBI:15378"/>
        <dbReference type="ChEBI" id="CHEBI:29950"/>
        <dbReference type="ChEBI" id="CHEBI:50058"/>
        <dbReference type="ChEBI" id="CHEBI:57783"/>
        <dbReference type="ChEBI" id="CHEBI:58349"/>
        <dbReference type="EC" id="1.8.1.8"/>
    </reaction>
</comment>
<dbReference type="Pfam" id="PF11412">
    <property type="entry name" value="DsbD_N"/>
    <property type="match status" value="1"/>
</dbReference>
<dbReference type="Pfam" id="PF13899">
    <property type="entry name" value="Thioredoxin_7"/>
    <property type="match status" value="1"/>
</dbReference>
<keyword evidence="14 18" id="KW-1015">Disulfide bond</keyword>
<keyword evidence="5 18" id="KW-0997">Cell inner membrane</keyword>
<dbReference type="InterPro" id="IPR013766">
    <property type="entry name" value="Thioredoxin_domain"/>
</dbReference>
<dbReference type="NCBIfam" id="NF001419">
    <property type="entry name" value="PRK00293.1"/>
    <property type="match status" value="1"/>
</dbReference>
<feature type="transmembrane region" description="Helical" evidence="18">
    <location>
        <begin position="309"/>
        <end position="336"/>
    </location>
</feature>
<dbReference type="PANTHER" id="PTHR32234:SF0">
    <property type="entry name" value="THIOL:DISULFIDE INTERCHANGE PROTEIN DSBD"/>
    <property type="match status" value="1"/>
</dbReference>
<keyword evidence="4 18" id="KW-1003">Cell membrane</keyword>
<evidence type="ECO:0000256" key="2">
    <source>
        <dbReference type="ARBA" id="ARBA00007241"/>
    </source>
</evidence>
<dbReference type="Gene3D" id="2.60.40.1250">
    <property type="entry name" value="Thiol:disulfide interchange protein DsbD, N-terminal domain"/>
    <property type="match status" value="1"/>
</dbReference>
<keyword evidence="7 18" id="KW-0732">Signal</keyword>
<keyword evidence="13 18" id="KW-0472">Membrane</keyword>
<dbReference type="InterPro" id="IPR017937">
    <property type="entry name" value="Thioredoxin_CS"/>
</dbReference>
<dbReference type="RefSeq" id="WP_330087316.1">
    <property type="nucleotide sequence ID" value="NZ_JAUGZK010000004.1"/>
</dbReference>
<evidence type="ECO:0000256" key="8">
    <source>
        <dbReference type="ARBA" id="ARBA00022748"/>
    </source>
</evidence>
<evidence type="ECO:0000256" key="7">
    <source>
        <dbReference type="ARBA" id="ARBA00022729"/>
    </source>
</evidence>
<dbReference type="InterPro" id="IPR022910">
    <property type="entry name" value="Thiol_diS_interchange_DbsD"/>
</dbReference>
<evidence type="ECO:0000256" key="15">
    <source>
        <dbReference type="ARBA" id="ARBA00023284"/>
    </source>
</evidence>
<feature type="transmembrane region" description="Helical" evidence="18">
    <location>
        <begin position="436"/>
        <end position="457"/>
    </location>
</feature>
<evidence type="ECO:0000256" key="9">
    <source>
        <dbReference type="ARBA" id="ARBA00022982"/>
    </source>
</evidence>
<comment type="subcellular location">
    <subcellularLocation>
        <location evidence="1 18">Cell inner membrane</location>
        <topology evidence="1 18">Multi-pass membrane protein</topology>
    </subcellularLocation>
</comment>
<evidence type="ECO:0000256" key="13">
    <source>
        <dbReference type="ARBA" id="ARBA00023136"/>
    </source>
</evidence>
<feature type="signal peptide" evidence="18">
    <location>
        <begin position="1"/>
        <end position="21"/>
    </location>
</feature>
<feature type="domain" description="Thioredoxin" evidence="19">
    <location>
        <begin position="455"/>
        <end position="595"/>
    </location>
</feature>
<dbReference type="EC" id="1.8.1.8" evidence="18"/>
<evidence type="ECO:0000256" key="1">
    <source>
        <dbReference type="ARBA" id="ARBA00004429"/>
    </source>
</evidence>
<keyword evidence="10 18" id="KW-1133">Transmembrane helix</keyword>
<evidence type="ECO:0000256" key="12">
    <source>
        <dbReference type="ARBA" id="ARBA00023027"/>
    </source>
</evidence>
<comment type="catalytic activity">
    <reaction evidence="16 18">
        <text>[protein]-dithiol + NAD(+) = [protein]-disulfide + NADH + H(+)</text>
        <dbReference type="Rhea" id="RHEA:18749"/>
        <dbReference type="Rhea" id="RHEA-COMP:10593"/>
        <dbReference type="Rhea" id="RHEA-COMP:10594"/>
        <dbReference type="ChEBI" id="CHEBI:15378"/>
        <dbReference type="ChEBI" id="CHEBI:29950"/>
        <dbReference type="ChEBI" id="CHEBI:50058"/>
        <dbReference type="ChEBI" id="CHEBI:57540"/>
        <dbReference type="ChEBI" id="CHEBI:57945"/>
        <dbReference type="EC" id="1.8.1.8"/>
    </reaction>
</comment>
<feature type="chain" id="PRO_5044931209" description="Thiol:disulfide interchange protein DsbD" evidence="18">
    <location>
        <begin position="22"/>
        <end position="595"/>
    </location>
</feature>
<feature type="transmembrane region" description="Helical" evidence="18">
    <location>
        <begin position="231"/>
        <end position="251"/>
    </location>
</feature>
<evidence type="ECO:0000256" key="17">
    <source>
        <dbReference type="ARBA" id="ARBA00047804"/>
    </source>
</evidence>
<dbReference type="Proteomes" id="UP001339167">
    <property type="component" value="Unassembled WGS sequence"/>
</dbReference>
<dbReference type="InterPro" id="IPR036249">
    <property type="entry name" value="Thioredoxin-like_sf"/>
</dbReference>
<dbReference type="InterPro" id="IPR036929">
    <property type="entry name" value="DsbDN_sf"/>
</dbReference>
<sequence precursor="true">MLRSLLTGVLLCWLALLPAQANDSVLAAITGESSRFLPVDQAFQFDFRQQDDELLLSWTIADGYYLYKEQFQFAGIAVSFSHPSYPAAMTIEDEFFGVTDVYYHQVILRLPLSDIGEDAELRVRYQGCAEAGFCYPPTTKTVPLGESSGSSAVDAANGTAATSASAPVSSQNTLAERLAGSGFLLTLGVFFVLGLGLAFTPCVFPMYPILSSIIVGQGKDLSNKKAFRLSFAYVQGMALTYALLGLVIASLGVRFQAMLQHPMILVLVSLLFVLLALAMFGALNFSLPSGWQAKVAAISNKQQRGSAKGAFVMGSLSGLIASPCTTAPLTAALLYVAQSGDLLRGAITLYVLSLGMGLPLLILGSSGAKLLPKAGQWMYAVKNIFGFLLLAVPVWLLDRFVPGWVTLLLGSVLALSAALYLHYVSQQLSSAKARSALWLPAQLLLILTVLVNVQLLWPQSASPSMATTVAGQQTPGQFRLVADQAELDQALAEAKANGQVVLLDLYAEWCVACKEFELLTFPAEQVQPYLQQMVLLKIDVTRMTRANQQLLDRYQVLGLPTLLFFDADGEEMTQSRVTGFMAARPFARHLAAILQ</sequence>
<reference evidence="20 21" key="1">
    <citation type="submission" date="2023-06" db="EMBL/GenBank/DDBJ databases">
        <title>Alkalimonas sp., MEB004 an alkaliphilic bacterium isolated from Lonar Lake, India.</title>
        <authorList>
            <person name="Joshi A."/>
            <person name="Thite S."/>
        </authorList>
    </citation>
    <scope>NUCLEOTIDE SEQUENCE [LARGE SCALE GENOMIC DNA]</scope>
    <source>
        <strain evidence="20 21">MEB004</strain>
    </source>
</reference>
<dbReference type="CDD" id="cd02953">
    <property type="entry name" value="DsbDgamma"/>
    <property type="match status" value="1"/>
</dbReference>
<proteinExistence type="inferred from homology"/>
<keyword evidence="12 18" id="KW-0520">NAD</keyword>
<keyword evidence="11 18" id="KW-0560">Oxidoreductase</keyword>
<dbReference type="PROSITE" id="PS00194">
    <property type="entry name" value="THIOREDOXIN_1"/>
    <property type="match status" value="1"/>
</dbReference>
<evidence type="ECO:0000259" key="19">
    <source>
        <dbReference type="PROSITE" id="PS51352"/>
    </source>
</evidence>
<evidence type="ECO:0000256" key="14">
    <source>
        <dbReference type="ARBA" id="ARBA00023157"/>
    </source>
</evidence>
<dbReference type="Pfam" id="PF02683">
    <property type="entry name" value="DsbD_TM"/>
    <property type="match status" value="1"/>
</dbReference>
<evidence type="ECO:0000256" key="4">
    <source>
        <dbReference type="ARBA" id="ARBA00022475"/>
    </source>
</evidence>
<feature type="disulfide bond" description="Redox-active" evidence="18">
    <location>
        <begin position="510"/>
        <end position="513"/>
    </location>
</feature>
<gene>
    <name evidence="18" type="primary">dsbD</name>
    <name evidence="20" type="ORF">QWF21_06920</name>
</gene>
<accession>A0ABU7JER2</accession>
<feature type="transmembrane region" description="Helical" evidence="18">
    <location>
        <begin position="342"/>
        <end position="365"/>
    </location>
</feature>
<feature type="disulfide bond" description="Redox-active" evidence="18">
    <location>
        <begin position="202"/>
        <end position="324"/>
    </location>
</feature>
<feature type="transmembrane region" description="Helical" evidence="18">
    <location>
        <begin position="183"/>
        <end position="210"/>
    </location>
</feature>
<keyword evidence="6 18" id="KW-0812">Transmembrane</keyword>
<dbReference type="InterPro" id="IPR035671">
    <property type="entry name" value="DsbD_gamma"/>
</dbReference>
<comment type="caution">
    <text evidence="20">The sequence shown here is derived from an EMBL/GenBank/DDBJ whole genome shotgun (WGS) entry which is preliminary data.</text>
</comment>
<keyword evidence="9 18" id="KW-0249">Electron transport</keyword>
<keyword evidence="21" id="KW-1185">Reference proteome</keyword>
<dbReference type="PANTHER" id="PTHR32234">
    <property type="entry name" value="THIOL:DISULFIDE INTERCHANGE PROTEIN DSBD"/>
    <property type="match status" value="1"/>
</dbReference>
<feature type="transmembrane region" description="Helical" evidence="18">
    <location>
        <begin position="263"/>
        <end position="288"/>
    </location>
</feature>
<evidence type="ECO:0000313" key="21">
    <source>
        <dbReference type="Proteomes" id="UP001339167"/>
    </source>
</evidence>
<keyword evidence="15 18" id="KW-0676">Redox-active center</keyword>
<feature type="transmembrane region" description="Helical" evidence="18">
    <location>
        <begin position="403"/>
        <end position="424"/>
    </location>
</feature>
<dbReference type="HAMAP" id="MF_00399">
    <property type="entry name" value="DbsD"/>
    <property type="match status" value="1"/>
</dbReference>
<dbReference type="EMBL" id="JAUGZK010000004">
    <property type="protein sequence ID" value="MEE2023975.1"/>
    <property type="molecule type" value="Genomic_DNA"/>
</dbReference>
<dbReference type="PROSITE" id="PS51352">
    <property type="entry name" value="THIOREDOXIN_2"/>
    <property type="match status" value="1"/>
</dbReference>
<evidence type="ECO:0000256" key="6">
    <source>
        <dbReference type="ARBA" id="ARBA00022692"/>
    </source>
</evidence>
<evidence type="ECO:0000256" key="11">
    <source>
        <dbReference type="ARBA" id="ARBA00023002"/>
    </source>
</evidence>